<name>A0ABN8QSJ8_9CNID</name>
<evidence type="ECO:0000313" key="1">
    <source>
        <dbReference type="EMBL" id="CAH3167303.1"/>
    </source>
</evidence>
<reference evidence="1 2" key="1">
    <citation type="submission" date="2022-05" db="EMBL/GenBank/DDBJ databases">
        <authorList>
            <consortium name="Genoscope - CEA"/>
            <person name="William W."/>
        </authorList>
    </citation>
    <scope>NUCLEOTIDE SEQUENCE [LARGE SCALE GENOMIC DNA]</scope>
</reference>
<dbReference type="SUPFAM" id="SSF50494">
    <property type="entry name" value="Trypsin-like serine proteases"/>
    <property type="match status" value="1"/>
</dbReference>
<comment type="caution">
    <text evidence="1">The sequence shown here is derived from an EMBL/GenBank/DDBJ whole genome shotgun (WGS) entry which is preliminary data.</text>
</comment>
<evidence type="ECO:0000313" key="2">
    <source>
        <dbReference type="Proteomes" id="UP001159405"/>
    </source>
</evidence>
<dbReference type="InterPro" id="IPR009003">
    <property type="entry name" value="Peptidase_S1_PA"/>
</dbReference>
<proteinExistence type="predicted"/>
<dbReference type="Proteomes" id="UP001159405">
    <property type="component" value="Unassembled WGS sequence"/>
</dbReference>
<keyword evidence="2" id="KW-1185">Reference proteome</keyword>
<dbReference type="EMBL" id="CALNXK010000140">
    <property type="protein sequence ID" value="CAH3167303.1"/>
    <property type="molecule type" value="Genomic_DNA"/>
</dbReference>
<organism evidence="1 2">
    <name type="scientific">Porites lobata</name>
    <dbReference type="NCBI Taxonomy" id="104759"/>
    <lineage>
        <taxon>Eukaryota</taxon>
        <taxon>Metazoa</taxon>
        <taxon>Cnidaria</taxon>
        <taxon>Anthozoa</taxon>
        <taxon>Hexacorallia</taxon>
        <taxon>Scleractinia</taxon>
        <taxon>Fungiina</taxon>
        <taxon>Poritidae</taxon>
        <taxon>Porites</taxon>
    </lineage>
</organism>
<feature type="non-terminal residue" evidence="1">
    <location>
        <position position="364"/>
    </location>
</feature>
<gene>
    <name evidence="1" type="ORF">PLOB_00008587</name>
</gene>
<feature type="non-terminal residue" evidence="1">
    <location>
        <position position="1"/>
    </location>
</feature>
<evidence type="ECO:0008006" key="3">
    <source>
        <dbReference type="Google" id="ProtNLM"/>
    </source>
</evidence>
<accession>A0ABN8QSJ8</accession>
<protein>
    <recommendedName>
        <fullName evidence="3">Serine protease</fullName>
    </recommendedName>
</protein>
<sequence>FHQRYISIQQALSFRDLSNEQKETFVKDKRLTYEDQKFLSEKKAIQYLQLISSAVVCIIVRDIKSRSKPAYGTGFLVQVDNEDAVITNSHSIRRKSDKGKGINFVEPGNVRVTSFYNGMPGNVQVTHEVHRIEKLSRPDKNKEKNVLRDAMNKALDGDGTKDSPNIQACKAAVTLLDSYVGNRDAFLDYAFLYLKPLENEEKKAKFANVKPLETRAFEILEHFRNVSSFGFSDPRSSKYPRSLRLFSISHPHCKSQQLSFGGLESDLAHVYFLNMSHGQNDKGMLGGKDPFVEHSIATCPGSSGAPIFLYMYNHETGELVIDEAVYFLHFYGNENGKLHGKAVSFSTIIPFQALHEELESALAE</sequence>